<evidence type="ECO:0000313" key="15">
    <source>
        <dbReference type="Proteomes" id="UP000253772"/>
    </source>
</evidence>
<dbReference type="OrthoDB" id="9782828at2"/>
<dbReference type="EC" id="4.3.3.7" evidence="4 12"/>
<comment type="subunit">
    <text evidence="12">Homotetramer; dimer of dimers.</text>
</comment>
<comment type="caution">
    <text evidence="12">Was originally thought to be a dihydrodipicolinate synthase (DHDPS), catalyzing the condensation of (S)-aspartate-beta-semialdehyde [(S)-ASA] and pyruvate to dihydrodipicolinate (DHDP). However, it was shown in E.coli that the product of the enzymatic reaction is not dihydrodipicolinate but in fact (4S)-4-hydroxy-2,3,4,5-tetrahydro-(2S)-dipicolinic acid (HTPA), and that the consecutive dehydration reaction leading to DHDP is not spontaneous but catalyzed by DapB.</text>
</comment>
<comment type="function">
    <text evidence="1 12">Catalyzes the condensation of (S)-aspartate-beta-semialdehyde [(S)-ASA] and pyruvate to 4-hydroxy-tetrahydrodipicolinate (HTPA).</text>
</comment>
<keyword evidence="5 12" id="KW-0963">Cytoplasm</keyword>
<dbReference type="NCBIfam" id="TIGR00674">
    <property type="entry name" value="dapA"/>
    <property type="match status" value="1"/>
</dbReference>
<evidence type="ECO:0000256" key="8">
    <source>
        <dbReference type="ARBA" id="ARBA00023154"/>
    </source>
</evidence>
<dbReference type="PIRSF" id="PIRSF001365">
    <property type="entry name" value="DHDPS"/>
    <property type="match status" value="1"/>
</dbReference>
<evidence type="ECO:0000313" key="14">
    <source>
        <dbReference type="EMBL" id="QBP11027.1"/>
    </source>
</evidence>
<dbReference type="CDD" id="cd00950">
    <property type="entry name" value="DHDPS"/>
    <property type="match status" value="1"/>
</dbReference>
<proteinExistence type="inferred from homology"/>
<dbReference type="GO" id="GO:0009089">
    <property type="term" value="P:lysine biosynthetic process via diaminopimelate"/>
    <property type="evidence" value="ECO:0007669"/>
    <property type="project" value="UniProtKB-UniRule"/>
</dbReference>
<keyword evidence="9 12" id="KW-0456">Lyase</keyword>
<comment type="subcellular location">
    <subcellularLocation>
        <location evidence="12">Cytoplasm</location>
    </subcellularLocation>
</comment>
<dbReference type="SMART" id="SM01130">
    <property type="entry name" value="DHDPS"/>
    <property type="match status" value="1"/>
</dbReference>
<feature type="active site" description="Schiff-base intermediate with substrate" evidence="12">
    <location>
        <position position="170"/>
    </location>
</feature>
<evidence type="ECO:0000256" key="10">
    <source>
        <dbReference type="ARBA" id="ARBA00023270"/>
    </source>
</evidence>
<comment type="pathway">
    <text evidence="2 12">Amino-acid biosynthesis; L-lysine biosynthesis via DAP pathway; (S)-tetrahydrodipicolinate from L-aspartate: step 3/4.</text>
</comment>
<dbReference type="SUPFAM" id="SSF51569">
    <property type="entry name" value="Aldolase"/>
    <property type="match status" value="1"/>
</dbReference>
<feature type="binding site" evidence="12">
    <location>
        <position position="54"/>
    </location>
    <ligand>
        <name>pyruvate</name>
        <dbReference type="ChEBI" id="CHEBI:15361"/>
    </ligand>
</feature>
<comment type="catalytic activity">
    <reaction evidence="11 12">
        <text>L-aspartate 4-semialdehyde + pyruvate = (2S,4S)-4-hydroxy-2,3,4,5-tetrahydrodipicolinate + H2O + H(+)</text>
        <dbReference type="Rhea" id="RHEA:34171"/>
        <dbReference type="ChEBI" id="CHEBI:15361"/>
        <dbReference type="ChEBI" id="CHEBI:15377"/>
        <dbReference type="ChEBI" id="CHEBI:15378"/>
        <dbReference type="ChEBI" id="CHEBI:67139"/>
        <dbReference type="ChEBI" id="CHEBI:537519"/>
        <dbReference type="EC" id="4.3.3.7"/>
    </reaction>
</comment>
<dbReference type="UniPathway" id="UPA00034">
    <property type="reaction ID" value="UER00017"/>
</dbReference>
<reference evidence="14 15" key="1">
    <citation type="submission" date="2019-03" db="EMBL/GenBank/DDBJ databases">
        <title>Comparative insights into the high quality Complete genome sequence of highly metal resistant Cupriavidus metallidurans strain BS1 isolated from a gold-copper mine.</title>
        <authorList>
            <person name="Mazhar H.S."/>
            <person name="Rensing C."/>
        </authorList>
    </citation>
    <scope>NUCLEOTIDE SEQUENCE [LARGE SCALE GENOMIC DNA]</scope>
    <source>
        <strain evidence="14 15">BS1</strain>
    </source>
</reference>
<dbReference type="PROSITE" id="PS00665">
    <property type="entry name" value="DHDPS_1"/>
    <property type="match status" value="1"/>
</dbReference>
<sequence>MPRIEFARPRIVDGLWLPMVTPLHHGQVDFDGVQRLAAHYADAGVDGLIVLGTTGEGGLLTDVERLQVAAATLEAVQGTVPVIAGVGGVATHVVCEQVRRLERLDLAGYLVPPPYYLRVSDEGIAWHMRSVASHTARPLMLYNVPKRTGCTISPDLTWRLAAHPQIVALKECDAAGMRALAGQDRLDVFCGDDAAMLDHLLRGGAGIVPASAHIRPDLFVRLIQLARTGREEAARALFRQLSPLIGMLFDEPNPAPVKAALALCGLARPEVRRPLMPASKSLVARLDAAIALLPPVVAREAA</sequence>
<dbReference type="GO" id="GO:0005737">
    <property type="term" value="C:cytoplasm"/>
    <property type="evidence" value="ECO:0007669"/>
    <property type="project" value="UniProtKB-SubCell"/>
</dbReference>
<dbReference type="InterPro" id="IPR005263">
    <property type="entry name" value="DapA"/>
</dbReference>
<dbReference type="GO" id="GO:0008840">
    <property type="term" value="F:4-hydroxy-tetrahydrodipicolinate synthase activity"/>
    <property type="evidence" value="ECO:0007669"/>
    <property type="project" value="UniProtKB-UniRule"/>
</dbReference>
<evidence type="ECO:0000256" key="2">
    <source>
        <dbReference type="ARBA" id="ARBA00005120"/>
    </source>
</evidence>
<dbReference type="GO" id="GO:0019877">
    <property type="term" value="P:diaminopimelate biosynthetic process"/>
    <property type="evidence" value="ECO:0007669"/>
    <property type="project" value="UniProtKB-UniRule"/>
</dbReference>
<dbReference type="Pfam" id="PF00701">
    <property type="entry name" value="DHDPS"/>
    <property type="match status" value="1"/>
</dbReference>
<dbReference type="InterPro" id="IPR002220">
    <property type="entry name" value="DapA-like"/>
</dbReference>
<evidence type="ECO:0000256" key="6">
    <source>
        <dbReference type="ARBA" id="ARBA00022605"/>
    </source>
</evidence>
<dbReference type="AlphaFoldDB" id="A0A2L0XAC6"/>
<evidence type="ECO:0000256" key="12">
    <source>
        <dbReference type="HAMAP-Rule" id="MF_00418"/>
    </source>
</evidence>
<dbReference type="HAMAP" id="MF_00418">
    <property type="entry name" value="DapA"/>
    <property type="match status" value="1"/>
</dbReference>
<keyword evidence="6 12" id="KW-0028">Amino-acid biosynthesis</keyword>
<evidence type="ECO:0000256" key="4">
    <source>
        <dbReference type="ARBA" id="ARBA00012086"/>
    </source>
</evidence>
<accession>A0A2L0XAC6</accession>
<keyword evidence="10 12" id="KW-0704">Schiff base</keyword>
<organism evidence="14 15">
    <name type="scientific">Cupriavidus metallidurans</name>
    <dbReference type="NCBI Taxonomy" id="119219"/>
    <lineage>
        <taxon>Bacteria</taxon>
        <taxon>Pseudomonadati</taxon>
        <taxon>Pseudomonadota</taxon>
        <taxon>Betaproteobacteria</taxon>
        <taxon>Burkholderiales</taxon>
        <taxon>Burkholderiaceae</taxon>
        <taxon>Cupriavidus</taxon>
    </lineage>
</organism>
<gene>
    <name evidence="12 14" type="primary">dapA</name>
    <name evidence="14" type="ORF">DDF84_015300</name>
</gene>
<feature type="binding site" evidence="12">
    <location>
        <position position="208"/>
    </location>
    <ligand>
        <name>pyruvate</name>
        <dbReference type="ChEBI" id="CHEBI:15361"/>
    </ligand>
</feature>
<dbReference type="InterPro" id="IPR013785">
    <property type="entry name" value="Aldolase_TIM"/>
</dbReference>
<keyword evidence="7 12" id="KW-0220">Diaminopimelate biosynthesis</keyword>
<evidence type="ECO:0000256" key="13">
    <source>
        <dbReference type="PIRNR" id="PIRNR001365"/>
    </source>
</evidence>
<name>A0A2L0XAC6_9BURK</name>
<feature type="active site" description="Proton donor/acceptor" evidence="12">
    <location>
        <position position="142"/>
    </location>
</feature>
<dbReference type="InterPro" id="IPR020624">
    <property type="entry name" value="Schiff_base-form_aldolases_CS"/>
</dbReference>
<feature type="site" description="Part of a proton relay during catalysis" evidence="12">
    <location>
        <position position="53"/>
    </location>
</feature>
<comment type="similarity">
    <text evidence="3 12 13">Belongs to the DapA family.</text>
</comment>
<keyword evidence="8 12" id="KW-0457">Lysine biosynthesis</keyword>
<evidence type="ECO:0000256" key="5">
    <source>
        <dbReference type="ARBA" id="ARBA00022490"/>
    </source>
</evidence>
<evidence type="ECO:0000256" key="1">
    <source>
        <dbReference type="ARBA" id="ARBA00003294"/>
    </source>
</evidence>
<dbReference type="PANTHER" id="PTHR12128:SF66">
    <property type="entry name" value="4-HYDROXY-2-OXOGLUTARATE ALDOLASE, MITOCHONDRIAL"/>
    <property type="match status" value="1"/>
</dbReference>
<evidence type="ECO:0000256" key="7">
    <source>
        <dbReference type="ARBA" id="ARBA00022915"/>
    </source>
</evidence>
<dbReference type="PANTHER" id="PTHR12128">
    <property type="entry name" value="DIHYDRODIPICOLINATE SYNTHASE"/>
    <property type="match status" value="1"/>
</dbReference>
<protein>
    <recommendedName>
        <fullName evidence="4 12">4-hydroxy-tetrahydrodipicolinate synthase</fullName>
        <shortName evidence="12">HTPA synthase</shortName>
        <ecNumber evidence="4 12">4.3.3.7</ecNumber>
    </recommendedName>
</protein>
<evidence type="ECO:0000256" key="3">
    <source>
        <dbReference type="ARBA" id="ARBA00007592"/>
    </source>
</evidence>
<dbReference type="PRINTS" id="PR00146">
    <property type="entry name" value="DHPICSNTHASE"/>
</dbReference>
<evidence type="ECO:0000256" key="9">
    <source>
        <dbReference type="ARBA" id="ARBA00023239"/>
    </source>
</evidence>
<dbReference type="RefSeq" id="WP_017514256.1">
    <property type="nucleotide sequence ID" value="NZ_CP026544.1"/>
</dbReference>
<dbReference type="Gene3D" id="3.20.20.70">
    <property type="entry name" value="Aldolase class I"/>
    <property type="match status" value="1"/>
</dbReference>
<feature type="site" description="Part of a proton relay during catalysis" evidence="12">
    <location>
        <position position="116"/>
    </location>
</feature>
<dbReference type="EMBL" id="CP037900">
    <property type="protein sequence ID" value="QBP11027.1"/>
    <property type="molecule type" value="Genomic_DNA"/>
</dbReference>
<dbReference type="PROSITE" id="PS00666">
    <property type="entry name" value="DHDPS_2"/>
    <property type="match status" value="1"/>
</dbReference>
<dbReference type="Proteomes" id="UP000253772">
    <property type="component" value="Chromosome c1"/>
</dbReference>
<dbReference type="InterPro" id="IPR020625">
    <property type="entry name" value="Schiff_base-form_aldolases_AS"/>
</dbReference>
<evidence type="ECO:0000256" key="11">
    <source>
        <dbReference type="ARBA" id="ARBA00047836"/>
    </source>
</evidence>